<keyword evidence="3 7" id="KW-0256">Endoplasmic reticulum</keyword>
<comment type="caution">
    <text evidence="8">The sequence shown here is derived from an EMBL/GenBank/DDBJ whole genome shotgun (WGS) entry which is preliminary data.</text>
</comment>
<dbReference type="SUPFAM" id="SSF64356">
    <property type="entry name" value="SNARE-like"/>
    <property type="match status" value="1"/>
</dbReference>
<dbReference type="GO" id="GO:0005783">
    <property type="term" value="C:endoplasmic reticulum"/>
    <property type="evidence" value="ECO:0007669"/>
    <property type="project" value="UniProtKB-SubCell"/>
</dbReference>
<evidence type="ECO:0000256" key="2">
    <source>
        <dbReference type="ARBA" id="ARBA00022448"/>
    </source>
</evidence>
<dbReference type="GO" id="GO:0030008">
    <property type="term" value="C:TRAPP complex"/>
    <property type="evidence" value="ECO:0007669"/>
    <property type="project" value="UniProtKB-UniRule"/>
</dbReference>
<dbReference type="GO" id="GO:0006888">
    <property type="term" value="P:endoplasmic reticulum to Golgi vesicle-mediated transport"/>
    <property type="evidence" value="ECO:0007669"/>
    <property type="project" value="UniProtKB-UniRule"/>
</dbReference>
<accession>A0A507DTZ1</accession>
<dbReference type="InterPro" id="IPR007233">
    <property type="entry name" value="TRAPPC"/>
</dbReference>
<organism evidence="8 9">
    <name type="scientific">Powellomyces hirtus</name>
    <dbReference type="NCBI Taxonomy" id="109895"/>
    <lineage>
        <taxon>Eukaryota</taxon>
        <taxon>Fungi</taxon>
        <taxon>Fungi incertae sedis</taxon>
        <taxon>Chytridiomycota</taxon>
        <taxon>Chytridiomycota incertae sedis</taxon>
        <taxon>Chytridiomycetes</taxon>
        <taxon>Spizellomycetales</taxon>
        <taxon>Powellomycetaceae</taxon>
        <taxon>Powellomyces</taxon>
    </lineage>
</organism>
<proteinExistence type="inferred from homology"/>
<comment type="similarity">
    <text evidence="6">Belongs to the TRAPP small subunits family. TRAPPC4 subfamily.</text>
</comment>
<dbReference type="OrthoDB" id="246406at2759"/>
<dbReference type="SMART" id="SM01399">
    <property type="entry name" value="Sybindin"/>
    <property type="match status" value="1"/>
</dbReference>
<dbReference type="Pfam" id="PF04099">
    <property type="entry name" value="Sybindin"/>
    <property type="match status" value="1"/>
</dbReference>
<dbReference type="PANTHER" id="PTHR23249">
    <property type="entry name" value="TRAFFICKING PROTEIN PARTICLE COMPLEX SUBUNIT"/>
    <property type="match status" value="1"/>
</dbReference>
<protein>
    <recommendedName>
        <fullName evidence="7">Trafficking protein particle complex subunit</fullName>
    </recommendedName>
</protein>
<dbReference type="Proteomes" id="UP000318582">
    <property type="component" value="Unassembled WGS sequence"/>
</dbReference>
<gene>
    <name evidence="8" type="ORF">PhCBS80983_g05497</name>
</gene>
<evidence type="ECO:0000256" key="6">
    <source>
        <dbReference type="ARBA" id="ARBA00038179"/>
    </source>
</evidence>
<dbReference type="CDD" id="cd14856">
    <property type="entry name" value="TRAPPC4_synbindin"/>
    <property type="match status" value="1"/>
</dbReference>
<name>A0A507DTZ1_9FUNG</name>
<evidence type="ECO:0000313" key="8">
    <source>
        <dbReference type="EMBL" id="TPX55224.1"/>
    </source>
</evidence>
<evidence type="ECO:0000256" key="1">
    <source>
        <dbReference type="ARBA" id="ARBA00004555"/>
    </source>
</evidence>
<dbReference type="InterPro" id="IPR011012">
    <property type="entry name" value="Longin-like_dom_sf"/>
</dbReference>
<evidence type="ECO:0000256" key="3">
    <source>
        <dbReference type="ARBA" id="ARBA00022824"/>
    </source>
</evidence>
<evidence type="ECO:0000313" key="9">
    <source>
        <dbReference type="Proteomes" id="UP000318582"/>
    </source>
</evidence>
<evidence type="ECO:0000256" key="7">
    <source>
        <dbReference type="RuleBase" id="RU366065"/>
    </source>
</evidence>
<keyword evidence="9" id="KW-1185">Reference proteome</keyword>
<dbReference type="STRING" id="109895.A0A507DTZ1"/>
<reference evidence="8 9" key="1">
    <citation type="journal article" date="2019" name="Sci. Rep.">
        <title>Comparative genomics of chytrid fungi reveal insights into the obligate biotrophic and pathogenic lifestyle of Synchytrium endobioticum.</title>
        <authorList>
            <person name="van de Vossenberg B.T.L.H."/>
            <person name="Warris S."/>
            <person name="Nguyen H.D.T."/>
            <person name="van Gent-Pelzer M.P.E."/>
            <person name="Joly D.L."/>
            <person name="van de Geest H.C."/>
            <person name="Bonants P.J.M."/>
            <person name="Smith D.S."/>
            <person name="Levesque C.A."/>
            <person name="van der Lee T.A.J."/>
        </authorList>
    </citation>
    <scope>NUCLEOTIDE SEQUENCE [LARGE SCALE GENOMIC DNA]</scope>
    <source>
        <strain evidence="8 9">CBS 809.83</strain>
    </source>
</reference>
<evidence type="ECO:0000256" key="5">
    <source>
        <dbReference type="ARBA" id="ARBA00023034"/>
    </source>
</evidence>
<comment type="subcellular location">
    <subcellularLocation>
        <location evidence="7">Endoplasmic reticulum</location>
    </subcellularLocation>
    <subcellularLocation>
        <location evidence="7">Golgi apparatus</location>
        <location evidence="7">cis-Golgi network</location>
    </subcellularLocation>
    <subcellularLocation>
        <location evidence="1">Golgi apparatus</location>
    </subcellularLocation>
</comment>
<keyword evidence="5 7" id="KW-0333">Golgi apparatus</keyword>
<evidence type="ECO:0000256" key="4">
    <source>
        <dbReference type="ARBA" id="ARBA00022892"/>
    </source>
</evidence>
<keyword evidence="2 7" id="KW-0813">Transport</keyword>
<sequence>MLHALLIINKAGGLIYNRDFTDGLAKLTTNEYLVMAGTFHGVHAITSRISPVPGSSGMEVLETDTFKIFCFQTLTGVKFLLITDPSQPNADATTRKVYELYADYVMKNPFYNPEMPIRIELFDSNVQKLVRQTNATG</sequence>
<dbReference type="GO" id="GO:0005794">
    <property type="term" value="C:Golgi apparatus"/>
    <property type="evidence" value="ECO:0007669"/>
    <property type="project" value="UniProtKB-SubCell"/>
</dbReference>
<keyword evidence="4 7" id="KW-0931">ER-Golgi transport</keyword>
<dbReference type="PANTHER" id="PTHR23249:SF15">
    <property type="entry name" value="TRAFFICKING PROTEIN PARTICLE COMPLEX SUBUNIT 4"/>
    <property type="match status" value="1"/>
</dbReference>
<dbReference type="EMBL" id="QEAQ01000120">
    <property type="protein sequence ID" value="TPX55224.1"/>
    <property type="molecule type" value="Genomic_DNA"/>
</dbReference>
<dbReference type="FunFam" id="3.30.450.70:FF:000007">
    <property type="entry name" value="Putative sybindin-like family protein"/>
    <property type="match status" value="1"/>
</dbReference>
<dbReference type="Gene3D" id="3.30.450.70">
    <property type="match status" value="1"/>
</dbReference>
<dbReference type="AlphaFoldDB" id="A0A507DTZ1"/>
<comment type="subunit">
    <text evidence="7">Part of the multisubunit transport protein particle (TRAPP) complex.</text>
</comment>